<evidence type="ECO:0000256" key="1">
    <source>
        <dbReference type="ARBA" id="ARBA00023015"/>
    </source>
</evidence>
<dbReference type="InterPro" id="IPR036388">
    <property type="entry name" value="WH-like_DNA-bd_sf"/>
</dbReference>
<dbReference type="CDD" id="cd00038">
    <property type="entry name" value="CAP_ED"/>
    <property type="match status" value="1"/>
</dbReference>
<dbReference type="PANTHER" id="PTHR24567">
    <property type="entry name" value="CRP FAMILY TRANSCRIPTIONAL REGULATORY PROTEIN"/>
    <property type="match status" value="1"/>
</dbReference>
<dbReference type="STRING" id="471514.AN477_18115"/>
<sequence length="221" mass="25846">MGGKAMFLQDVELFRDLPQEDLERIASLAIERNYDKGEYVFMEGQTREAIYFVERGLIKVFKVDEEGREQIVNIMGPPQMFPHVGFFDNTPYPGTAEVLTPAVLWSIHSKRFDELMTANPQIMKRLMSVMGRRIRQLQGKLQELALFDARQRVEALLRHFCEEHGHPEQGGIRLKLPVTHTELAQMVGMSRESVNRIWNQLRREGLIERNKEDWIIHPDWT</sequence>
<dbReference type="InterPro" id="IPR012318">
    <property type="entry name" value="HTH_CRP"/>
</dbReference>
<dbReference type="Pfam" id="PF13545">
    <property type="entry name" value="HTH_Crp_2"/>
    <property type="match status" value="1"/>
</dbReference>
<evidence type="ECO:0000313" key="8">
    <source>
        <dbReference type="Proteomes" id="UP000050482"/>
    </source>
</evidence>
<dbReference type="AlphaFoldDB" id="A0A0P9ETX1"/>
<evidence type="ECO:0000259" key="5">
    <source>
        <dbReference type="PROSITE" id="PS50042"/>
    </source>
</evidence>
<comment type="caution">
    <text evidence="7">The sequence shown here is derived from an EMBL/GenBank/DDBJ whole genome shotgun (WGS) entry which is preliminary data.</text>
</comment>
<dbReference type="Gene3D" id="1.10.10.10">
    <property type="entry name" value="Winged helix-like DNA-binding domain superfamily/Winged helix DNA-binding domain"/>
    <property type="match status" value="1"/>
</dbReference>
<keyword evidence="2" id="KW-0238">DNA-binding</keyword>
<dbReference type="SMART" id="SM00100">
    <property type="entry name" value="cNMP"/>
    <property type="match status" value="1"/>
</dbReference>
<dbReference type="SMART" id="SM00419">
    <property type="entry name" value="HTH_CRP"/>
    <property type="match status" value="1"/>
</dbReference>
<proteinExistence type="predicted"/>
<reference evidence="7 8" key="1">
    <citation type="submission" date="2015-09" db="EMBL/GenBank/DDBJ databases">
        <title>Draft genome sequence of Alicyclobacillus ferrooxydans DSM 22381.</title>
        <authorList>
            <person name="Hemp J."/>
        </authorList>
    </citation>
    <scope>NUCLEOTIDE SEQUENCE [LARGE SCALE GENOMIC DNA]</scope>
    <source>
        <strain evidence="7 8">TC-34</strain>
    </source>
</reference>
<dbReference type="PROSITE" id="PS50042">
    <property type="entry name" value="CNMP_BINDING_3"/>
    <property type="match status" value="1"/>
</dbReference>
<protein>
    <submittedName>
        <fullName evidence="7">Crp/Fnr family transcriptional regulator</fullName>
    </submittedName>
</protein>
<feature type="domain" description="HTH crp-type" evidence="6">
    <location>
        <begin position="147"/>
        <end position="219"/>
    </location>
</feature>
<keyword evidence="4" id="KW-0804">Transcription</keyword>
<dbReference type="SUPFAM" id="SSF46785">
    <property type="entry name" value="Winged helix' DNA-binding domain"/>
    <property type="match status" value="1"/>
</dbReference>
<name>A0A0P9ETX1_9BACL</name>
<keyword evidence="3" id="KW-0010">Activator</keyword>
<dbReference type="InterPro" id="IPR014710">
    <property type="entry name" value="RmlC-like_jellyroll"/>
</dbReference>
<dbReference type="GO" id="GO:0005829">
    <property type="term" value="C:cytosol"/>
    <property type="evidence" value="ECO:0007669"/>
    <property type="project" value="TreeGrafter"/>
</dbReference>
<evidence type="ECO:0000313" key="7">
    <source>
        <dbReference type="EMBL" id="KPV42348.1"/>
    </source>
</evidence>
<dbReference type="Proteomes" id="UP000050482">
    <property type="component" value="Unassembled WGS sequence"/>
</dbReference>
<evidence type="ECO:0000256" key="2">
    <source>
        <dbReference type="ARBA" id="ARBA00023125"/>
    </source>
</evidence>
<organism evidence="7 8">
    <name type="scientific">Alicyclobacillus ferrooxydans</name>
    <dbReference type="NCBI Taxonomy" id="471514"/>
    <lineage>
        <taxon>Bacteria</taxon>
        <taxon>Bacillati</taxon>
        <taxon>Bacillota</taxon>
        <taxon>Bacilli</taxon>
        <taxon>Bacillales</taxon>
        <taxon>Alicyclobacillaceae</taxon>
        <taxon>Alicyclobacillus</taxon>
    </lineage>
</organism>
<dbReference type="PANTHER" id="PTHR24567:SF74">
    <property type="entry name" value="HTH-TYPE TRANSCRIPTIONAL REGULATOR ARCR"/>
    <property type="match status" value="1"/>
</dbReference>
<dbReference type="Pfam" id="PF00027">
    <property type="entry name" value="cNMP_binding"/>
    <property type="match status" value="1"/>
</dbReference>
<keyword evidence="8" id="KW-1185">Reference proteome</keyword>
<gene>
    <name evidence="7" type="ORF">AN477_18115</name>
</gene>
<dbReference type="Gene3D" id="2.60.120.10">
    <property type="entry name" value="Jelly Rolls"/>
    <property type="match status" value="1"/>
</dbReference>
<evidence type="ECO:0000256" key="4">
    <source>
        <dbReference type="ARBA" id="ARBA00023163"/>
    </source>
</evidence>
<dbReference type="PRINTS" id="PR00034">
    <property type="entry name" value="HTHCRP"/>
</dbReference>
<dbReference type="GO" id="GO:0003677">
    <property type="term" value="F:DNA binding"/>
    <property type="evidence" value="ECO:0007669"/>
    <property type="project" value="UniProtKB-KW"/>
</dbReference>
<dbReference type="InterPro" id="IPR018490">
    <property type="entry name" value="cNMP-bd_dom_sf"/>
</dbReference>
<dbReference type="PATRIC" id="fig|471514.4.peg.4536"/>
<evidence type="ECO:0000256" key="3">
    <source>
        <dbReference type="ARBA" id="ARBA00023159"/>
    </source>
</evidence>
<dbReference type="SUPFAM" id="SSF51206">
    <property type="entry name" value="cAMP-binding domain-like"/>
    <property type="match status" value="1"/>
</dbReference>
<dbReference type="InterPro" id="IPR050397">
    <property type="entry name" value="Env_Response_Regulators"/>
</dbReference>
<feature type="domain" description="Cyclic nucleotide-binding" evidence="5">
    <location>
        <begin position="13"/>
        <end position="133"/>
    </location>
</feature>
<evidence type="ECO:0000259" key="6">
    <source>
        <dbReference type="PROSITE" id="PS51063"/>
    </source>
</evidence>
<dbReference type="PROSITE" id="PS51063">
    <property type="entry name" value="HTH_CRP_2"/>
    <property type="match status" value="1"/>
</dbReference>
<dbReference type="InterPro" id="IPR036390">
    <property type="entry name" value="WH_DNA-bd_sf"/>
</dbReference>
<dbReference type="GO" id="GO:0003700">
    <property type="term" value="F:DNA-binding transcription factor activity"/>
    <property type="evidence" value="ECO:0007669"/>
    <property type="project" value="TreeGrafter"/>
</dbReference>
<accession>A0A0P9ETX1</accession>
<dbReference type="InterPro" id="IPR000595">
    <property type="entry name" value="cNMP-bd_dom"/>
</dbReference>
<dbReference type="EMBL" id="LJCO01000079">
    <property type="protein sequence ID" value="KPV42348.1"/>
    <property type="molecule type" value="Genomic_DNA"/>
</dbReference>
<keyword evidence="1" id="KW-0805">Transcription regulation</keyword>